<comment type="subcellular location">
    <subcellularLocation>
        <location evidence="1">Lysosome membrane</location>
        <topology evidence="1">Lipid-anchor</topology>
        <orientation evidence="1">Cytoplasmic side</orientation>
    </subcellularLocation>
</comment>
<dbReference type="Pfam" id="PF10158">
    <property type="entry name" value="LOH1CR12"/>
    <property type="match status" value="1"/>
</dbReference>
<dbReference type="GO" id="GO:1903744">
    <property type="term" value="P:positive regulation of anterograde synaptic vesicle transport"/>
    <property type="evidence" value="ECO:0007669"/>
    <property type="project" value="TreeGrafter"/>
</dbReference>
<gene>
    <name evidence="10" type="ORF">FNK824_LOCUS25600</name>
    <name evidence="9" type="ORF">SEV965_LOCUS15421</name>
    <name evidence="8" type="ORF">ZHD862_LOCUS15174</name>
</gene>
<evidence type="ECO:0000313" key="11">
    <source>
        <dbReference type="Proteomes" id="UP000663889"/>
    </source>
</evidence>
<dbReference type="GO" id="GO:0072384">
    <property type="term" value="P:organelle transport along microtubule"/>
    <property type="evidence" value="ECO:0007669"/>
    <property type="project" value="TreeGrafter"/>
</dbReference>
<evidence type="ECO:0000313" key="9">
    <source>
        <dbReference type="EMBL" id="CAF1092181.1"/>
    </source>
</evidence>
<dbReference type="GO" id="GO:0099078">
    <property type="term" value="C:BORC complex"/>
    <property type="evidence" value="ECO:0007669"/>
    <property type="project" value="TreeGrafter"/>
</dbReference>
<keyword evidence="6" id="KW-0449">Lipoprotein</keyword>
<proteinExistence type="inferred from homology"/>
<evidence type="ECO:0000256" key="6">
    <source>
        <dbReference type="ARBA" id="ARBA00023288"/>
    </source>
</evidence>
<dbReference type="Proteomes" id="UP000663874">
    <property type="component" value="Unassembled WGS sequence"/>
</dbReference>
<dbReference type="EMBL" id="CAJOBE010006060">
    <property type="protein sequence ID" value="CAF3994755.1"/>
    <property type="molecule type" value="Genomic_DNA"/>
</dbReference>
<dbReference type="GO" id="GO:0030672">
    <property type="term" value="C:synaptic vesicle membrane"/>
    <property type="evidence" value="ECO:0007669"/>
    <property type="project" value="TreeGrafter"/>
</dbReference>
<keyword evidence="4" id="KW-0472">Membrane</keyword>
<evidence type="ECO:0000256" key="3">
    <source>
        <dbReference type="ARBA" id="ARBA00022300"/>
    </source>
</evidence>
<evidence type="ECO:0000313" key="8">
    <source>
        <dbReference type="EMBL" id="CAF1053377.1"/>
    </source>
</evidence>
<dbReference type="GO" id="GO:0098574">
    <property type="term" value="C:cytoplasmic side of lysosomal membrane"/>
    <property type="evidence" value="ECO:0007669"/>
    <property type="project" value="TreeGrafter"/>
</dbReference>
<dbReference type="AlphaFoldDB" id="A0A814NDT5"/>
<organism evidence="9 11">
    <name type="scientific">Rotaria sordida</name>
    <dbReference type="NCBI Taxonomy" id="392033"/>
    <lineage>
        <taxon>Eukaryota</taxon>
        <taxon>Metazoa</taxon>
        <taxon>Spiralia</taxon>
        <taxon>Gnathifera</taxon>
        <taxon>Rotifera</taxon>
        <taxon>Eurotatoria</taxon>
        <taxon>Bdelloidea</taxon>
        <taxon>Philodinida</taxon>
        <taxon>Philodinidae</taxon>
        <taxon>Rotaria</taxon>
    </lineage>
</organism>
<feature type="compositionally biased region" description="Low complexity" evidence="7">
    <location>
        <begin position="1"/>
        <end position="19"/>
    </location>
</feature>
<dbReference type="PANTHER" id="PTHR31634">
    <property type="entry name" value="BLOC-1-RELATED COMPLEX SUBUNIT 5"/>
    <property type="match status" value="1"/>
</dbReference>
<comment type="similarity">
    <text evidence="2">Belongs to the BORCS5 family.</text>
</comment>
<name>A0A814NDT5_9BILA</name>
<sequence>MGNEQSTGTVSNTSTTSKTPVYHPNITVVNSGPITASGSSATASNSSVLDDSDLNKLEAIPKFLPILRSSINQQNDPTQIPHLENGPLLQLSTRLQTHFRFCAEIVQNEQTQIINRMKEVDTRSNAVQQRLIDKQKRFHGYCEQSKKLRDVATSLKRLDQSLTELANRMRAINLCLPPDDQLPTLSFRNKSTISSC</sequence>
<accession>A0A814NDT5</accession>
<protein>
    <recommendedName>
        <fullName evidence="3">BLOC-1-related complex subunit 5</fullName>
    </recommendedName>
</protein>
<evidence type="ECO:0000256" key="1">
    <source>
        <dbReference type="ARBA" id="ARBA00004122"/>
    </source>
</evidence>
<dbReference type="PANTHER" id="PTHR31634:SF2">
    <property type="entry name" value="BLOC-1-RELATED COMPLEX SUBUNIT 5"/>
    <property type="match status" value="1"/>
</dbReference>
<dbReference type="InterPro" id="IPR018780">
    <property type="entry name" value="TBORCS5"/>
</dbReference>
<evidence type="ECO:0000256" key="4">
    <source>
        <dbReference type="ARBA" id="ARBA00023136"/>
    </source>
</evidence>
<dbReference type="Proteomes" id="UP000663889">
    <property type="component" value="Unassembled WGS sequence"/>
</dbReference>
<dbReference type="Proteomes" id="UP000663864">
    <property type="component" value="Unassembled WGS sequence"/>
</dbReference>
<evidence type="ECO:0000313" key="10">
    <source>
        <dbReference type="EMBL" id="CAF3994755.1"/>
    </source>
</evidence>
<dbReference type="EMBL" id="CAJNOU010000805">
    <property type="protein sequence ID" value="CAF1092181.1"/>
    <property type="molecule type" value="Genomic_DNA"/>
</dbReference>
<comment type="caution">
    <text evidence="9">The sequence shown here is derived from an EMBL/GenBank/DDBJ whole genome shotgun (WGS) entry which is preliminary data.</text>
</comment>
<dbReference type="EMBL" id="CAJNOT010000678">
    <property type="protein sequence ID" value="CAF1053377.1"/>
    <property type="molecule type" value="Genomic_DNA"/>
</dbReference>
<evidence type="ECO:0000256" key="7">
    <source>
        <dbReference type="SAM" id="MobiDB-lite"/>
    </source>
</evidence>
<feature type="region of interest" description="Disordered" evidence="7">
    <location>
        <begin position="1"/>
        <end position="24"/>
    </location>
</feature>
<evidence type="ECO:0000256" key="5">
    <source>
        <dbReference type="ARBA" id="ARBA00023228"/>
    </source>
</evidence>
<evidence type="ECO:0000256" key="2">
    <source>
        <dbReference type="ARBA" id="ARBA00010235"/>
    </source>
</evidence>
<dbReference type="GO" id="GO:0032418">
    <property type="term" value="P:lysosome localization"/>
    <property type="evidence" value="ECO:0007669"/>
    <property type="project" value="InterPro"/>
</dbReference>
<dbReference type="CDD" id="cd22789">
    <property type="entry name" value="BORCS5-like"/>
    <property type="match status" value="1"/>
</dbReference>
<keyword evidence="5" id="KW-0458">Lysosome</keyword>
<reference evidence="9" key="1">
    <citation type="submission" date="2021-02" db="EMBL/GenBank/DDBJ databases">
        <authorList>
            <person name="Nowell W R."/>
        </authorList>
    </citation>
    <scope>NUCLEOTIDE SEQUENCE</scope>
</reference>